<evidence type="ECO:0000256" key="4">
    <source>
        <dbReference type="ARBA" id="ARBA00023125"/>
    </source>
</evidence>
<keyword evidence="2" id="KW-0862">Zinc</keyword>
<feature type="domain" description="Zn(2)-C6 fungal-type" evidence="8">
    <location>
        <begin position="20"/>
        <end position="48"/>
    </location>
</feature>
<keyword evidence="1" id="KW-0479">Metal-binding</keyword>
<dbReference type="OrthoDB" id="2593732at2759"/>
<evidence type="ECO:0000256" key="3">
    <source>
        <dbReference type="ARBA" id="ARBA00023015"/>
    </source>
</evidence>
<accession>A0A6A6U561</accession>
<evidence type="ECO:0000256" key="7">
    <source>
        <dbReference type="SAM" id="MobiDB-lite"/>
    </source>
</evidence>
<evidence type="ECO:0000259" key="8">
    <source>
        <dbReference type="PROSITE" id="PS50048"/>
    </source>
</evidence>
<dbReference type="GO" id="GO:0000981">
    <property type="term" value="F:DNA-binding transcription factor activity, RNA polymerase II-specific"/>
    <property type="evidence" value="ECO:0007669"/>
    <property type="project" value="InterPro"/>
</dbReference>
<sequence length="571" mass="64499">MVHDAIDKKTRTSTSKVRSGCITCKSRRVKCDEEKPSCRRCIKAGRQCEGYSQPSSSRIVPRIVMTVYVPPAQKQLVSFLGSHQVEFYHHNVAPRLSGYFDSDFWHTLVLQLTQSEPAIQHAVAAIGVLHRHIDAESPSLASGSVLPTTIALEECTSAMRHLSLQIEKGATTMLVPLVACVLFTCLEFLRGNVDSAMVHIVSGFKLLRDSRYHGSSEGQTTNELQNDNFTIERYIVPVFKNLDTLCILFGTVLPAVDFAANNQAQSFIDIHDARKRLIGIMNETLRFIRQSEGTAYNDKVTVEELIERVRMGAELEEWFHRLQDLLRRLRDSDRDVNTPAICLLKIHHRCVSIWLSLCLSTASSDTDSHTSGFREIIELSRKIHEAEPKLVKTKSEAFSFEMKTLPPLYYVVTKCRVPSLRRKALELMRSSTHREGLWNTTIAVKIAERIIAIEEANLDKTAETSSSSHSFENREPLPLEEHRIHHIGKLPTDFLRGPGDPGVFSKPTRPTTERLYECKDSASPFFFGERTQEGVSTLLFSNSERISVNFHSKPWGPHGDWLVSTEEIVIS</sequence>
<dbReference type="EMBL" id="MU004239">
    <property type="protein sequence ID" value="KAF2666084.1"/>
    <property type="molecule type" value="Genomic_DNA"/>
</dbReference>
<dbReference type="Proteomes" id="UP000799302">
    <property type="component" value="Unassembled WGS sequence"/>
</dbReference>
<evidence type="ECO:0000256" key="2">
    <source>
        <dbReference type="ARBA" id="ARBA00022833"/>
    </source>
</evidence>
<dbReference type="GO" id="GO:0008270">
    <property type="term" value="F:zinc ion binding"/>
    <property type="evidence" value="ECO:0007669"/>
    <property type="project" value="InterPro"/>
</dbReference>
<dbReference type="InterPro" id="IPR001138">
    <property type="entry name" value="Zn2Cys6_DnaBD"/>
</dbReference>
<keyword evidence="10" id="KW-1185">Reference proteome</keyword>
<dbReference type="PANTHER" id="PTHR36206">
    <property type="entry name" value="ASPERCRYPTIN BIOSYNTHESIS CLUSTER-SPECIFIC TRANSCRIPTION REGULATOR ATNN-RELATED"/>
    <property type="match status" value="1"/>
</dbReference>
<evidence type="ECO:0000313" key="10">
    <source>
        <dbReference type="Proteomes" id="UP000799302"/>
    </source>
</evidence>
<keyword evidence="4" id="KW-0238">DNA-binding</keyword>
<evidence type="ECO:0000313" key="9">
    <source>
        <dbReference type="EMBL" id="KAF2666084.1"/>
    </source>
</evidence>
<dbReference type="PROSITE" id="PS00463">
    <property type="entry name" value="ZN2_CY6_FUNGAL_1"/>
    <property type="match status" value="1"/>
</dbReference>
<feature type="region of interest" description="Disordered" evidence="7">
    <location>
        <begin position="490"/>
        <end position="511"/>
    </location>
</feature>
<dbReference type="GO" id="GO:0003677">
    <property type="term" value="F:DNA binding"/>
    <property type="evidence" value="ECO:0007669"/>
    <property type="project" value="UniProtKB-KW"/>
</dbReference>
<dbReference type="SUPFAM" id="SSF57701">
    <property type="entry name" value="Zn2/Cys6 DNA-binding domain"/>
    <property type="match status" value="1"/>
</dbReference>
<keyword evidence="5" id="KW-0804">Transcription</keyword>
<dbReference type="CDD" id="cd00067">
    <property type="entry name" value="GAL4"/>
    <property type="match status" value="1"/>
</dbReference>
<proteinExistence type="predicted"/>
<evidence type="ECO:0000256" key="5">
    <source>
        <dbReference type="ARBA" id="ARBA00023163"/>
    </source>
</evidence>
<dbReference type="InterPro" id="IPR052360">
    <property type="entry name" value="Transcr_Regulatory_Proteins"/>
</dbReference>
<keyword evidence="3" id="KW-0805">Transcription regulation</keyword>
<evidence type="ECO:0000256" key="6">
    <source>
        <dbReference type="ARBA" id="ARBA00023242"/>
    </source>
</evidence>
<protein>
    <recommendedName>
        <fullName evidence="8">Zn(2)-C6 fungal-type domain-containing protein</fullName>
    </recommendedName>
</protein>
<dbReference type="Pfam" id="PF00172">
    <property type="entry name" value="Zn_clus"/>
    <property type="match status" value="1"/>
</dbReference>
<dbReference type="PROSITE" id="PS50048">
    <property type="entry name" value="ZN2_CY6_FUNGAL_2"/>
    <property type="match status" value="1"/>
</dbReference>
<dbReference type="AlphaFoldDB" id="A0A6A6U561"/>
<dbReference type="PANTHER" id="PTHR36206:SF12">
    <property type="entry name" value="ASPERCRYPTIN BIOSYNTHESIS CLUSTER-SPECIFIC TRANSCRIPTION REGULATOR ATNN-RELATED"/>
    <property type="match status" value="1"/>
</dbReference>
<dbReference type="PRINTS" id="PR00755">
    <property type="entry name" value="AFLATOXINBRP"/>
</dbReference>
<dbReference type="InterPro" id="IPR036864">
    <property type="entry name" value="Zn2-C6_fun-type_DNA-bd_sf"/>
</dbReference>
<dbReference type="Pfam" id="PF11951">
    <property type="entry name" value="Fungal_trans_2"/>
    <property type="match status" value="1"/>
</dbReference>
<organism evidence="9 10">
    <name type="scientific">Microthyrium microscopicum</name>
    <dbReference type="NCBI Taxonomy" id="703497"/>
    <lineage>
        <taxon>Eukaryota</taxon>
        <taxon>Fungi</taxon>
        <taxon>Dikarya</taxon>
        <taxon>Ascomycota</taxon>
        <taxon>Pezizomycotina</taxon>
        <taxon>Dothideomycetes</taxon>
        <taxon>Dothideomycetes incertae sedis</taxon>
        <taxon>Microthyriales</taxon>
        <taxon>Microthyriaceae</taxon>
        <taxon>Microthyrium</taxon>
    </lineage>
</organism>
<name>A0A6A6U561_9PEZI</name>
<gene>
    <name evidence="9" type="ORF">BT63DRAFT_49150</name>
</gene>
<evidence type="ECO:0000256" key="1">
    <source>
        <dbReference type="ARBA" id="ARBA00022723"/>
    </source>
</evidence>
<dbReference type="SMART" id="SM00066">
    <property type="entry name" value="GAL4"/>
    <property type="match status" value="1"/>
</dbReference>
<reference evidence="9" key="1">
    <citation type="journal article" date="2020" name="Stud. Mycol.">
        <title>101 Dothideomycetes genomes: a test case for predicting lifestyles and emergence of pathogens.</title>
        <authorList>
            <person name="Haridas S."/>
            <person name="Albert R."/>
            <person name="Binder M."/>
            <person name="Bloem J."/>
            <person name="Labutti K."/>
            <person name="Salamov A."/>
            <person name="Andreopoulos B."/>
            <person name="Baker S."/>
            <person name="Barry K."/>
            <person name="Bills G."/>
            <person name="Bluhm B."/>
            <person name="Cannon C."/>
            <person name="Castanera R."/>
            <person name="Culley D."/>
            <person name="Daum C."/>
            <person name="Ezra D."/>
            <person name="Gonzalez J."/>
            <person name="Henrissat B."/>
            <person name="Kuo A."/>
            <person name="Liang C."/>
            <person name="Lipzen A."/>
            <person name="Lutzoni F."/>
            <person name="Magnuson J."/>
            <person name="Mondo S."/>
            <person name="Nolan M."/>
            <person name="Ohm R."/>
            <person name="Pangilinan J."/>
            <person name="Park H.-J."/>
            <person name="Ramirez L."/>
            <person name="Alfaro M."/>
            <person name="Sun H."/>
            <person name="Tritt A."/>
            <person name="Yoshinaga Y."/>
            <person name="Zwiers L.-H."/>
            <person name="Turgeon B."/>
            <person name="Goodwin S."/>
            <person name="Spatafora J."/>
            <person name="Crous P."/>
            <person name="Grigoriev I."/>
        </authorList>
    </citation>
    <scope>NUCLEOTIDE SEQUENCE</scope>
    <source>
        <strain evidence="9">CBS 115976</strain>
    </source>
</reference>
<dbReference type="Gene3D" id="4.10.240.10">
    <property type="entry name" value="Zn(2)-C6 fungal-type DNA-binding domain"/>
    <property type="match status" value="1"/>
</dbReference>
<dbReference type="InterPro" id="IPR021858">
    <property type="entry name" value="Fun_TF"/>
</dbReference>
<keyword evidence="6" id="KW-0539">Nucleus</keyword>